<keyword evidence="3 5" id="KW-0371">Homeobox</keyword>
<feature type="region of interest" description="Disordered" evidence="7">
    <location>
        <begin position="146"/>
        <end position="200"/>
    </location>
</feature>
<evidence type="ECO:0000259" key="8">
    <source>
        <dbReference type="PROSITE" id="PS50071"/>
    </source>
</evidence>
<dbReference type="SMART" id="SM00389">
    <property type="entry name" value="HOX"/>
    <property type="match status" value="1"/>
</dbReference>
<sequence length="200" mass="22773">MHGSRTSPLVAADYLFYNSILSQRIASRRKITLTVGTAYMGSMSLDHNSFISLEDTARKSRPTTESHEIEQLLRAFDQDAATSGNNGGRSVKAKRKRANSHQIKMLNQVLKYNNFPSKELREKIAQKVGMHPRSVQIWFQNKRQEMKKKIQSSTELSQEINSRNSTPISMHDYKQQPPPEHSLHSTEPQGMIKLPPISNL</sequence>
<evidence type="ECO:0000256" key="6">
    <source>
        <dbReference type="RuleBase" id="RU000682"/>
    </source>
</evidence>
<feature type="non-terminal residue" evidence="9">
    <location>
        <position position="200"/>
    </location>
</feature>
<dbReference type="SUPFAM" id="SSF46689">
    <property type="entry name" value="Homeodomain-like"/>
    <property type="match status" value="1"/>
</dbReference>
<evidence type="ECO:0000256" key="7">
    <source>
        <dbReference type="SAM" id="MobiDB-lite"/>
    </source>
</evidence>
<keyword evidence="2 5" id="KW-0238">DNA-binding</keyword>
<accession>A0ABR2WGV4</accession>
<dbReference type="Proteomes" id="UP001479436">
    <property type="component" value="Unassembled WGS sequence"/>
</dbReference>
<dbReference type="InterPro" id="IPR009057">
    <property type="entry name" value="Homeodomain-like_sf"/>
</dbReference>
<dbReference type="InterPro" id="IPR017970">
    <property type="entry name" value="Homeobox_CS"/>
</dbReference>
<comment type="caution">
    <text evidence="9">The sequence shown here is derived from an EMBL/GenBank/DDBJ whole genome shotgun (WGS) entry which is preliminary data.</text>
</comment>
<dbReference type="PANTHER" id="PTHR24324:SF5">
    <property type="entry name" value="HEMATOPOIETICALLY-EXPRESSED HOMEOBOX PROTEIN HHEX"/>
    <property type="match status" value="1"/>
</dbReference>
<evidence type="ECO:0000313" key="10">
    <source>
        <dbReference type="Proteomes" id="UP001479436"/>
    </source>
</evidence>
<dbReference type="Pfam" id="PF00046">
    <property type="entry name" value="Homeodomain"/>
    <property type="match status" value="1"/>
</dbReference>
<dbReference type="EMBL" id="JASJQH010001922">
    <property type="protein sequence ID" value="KAK9760666.1"/>
    <property type="molecule type" value="Genomic_DNA"/>
</dbReference>
<evidence type="ECO:0000256" key="3">
    <source>
        <dbReference type="ARBA" id="ARBA00023155"/>
    </source>
</evidence>
<dbReference type="PROSITE" id="PS00027">
    <property type="entry name" value="HOMEOBOX_1"/>
    <property type="match status" value="1"/>
</dbReference>
<dbReference type="CDD" id="cd00086">
    <property type="entry name" value="homeodomain"/>
    <property type="match status" value="1"/>
</dbReference>
<evidence type="ECO:0000256" key="4">
    <source>
        <dbReference type="ARBA" id="ARBA00023242"/>
    </source>
</evidence>
<feature type="region of interest" description="Disordered" evidence="7">
    <location>
        <begin position="77"/>
        <end position="100"/>
    </location>
</feature>
<name>A0ABR2WGV4_9FUNG</name>
<keyword evidence="10" id="KW-1185">Reference proteome</keyword>
<evidence type="ECO:0000256" key="2">
    <source>
        <dbReference type="ARBA" id="ARBA00023125"/>
    </source>
</evidence>
<feature type="domain" description="Homeobox" evidence="8">
    <location>
        <begin position="89"/>
        <end position="149"/>
    </location>
</feature>
<proteinExistence type="predicted"/>
<dbReference type="InterPro" id="IPR051000">
    <property type="entry name" value="Homeobox_DNA-bind_prot"/>
</dbReference>
<dbReference type="PANTHER" id="PTHR24324">
    <property type="entry name" value="HOMEOBOX PROTEIN HHEX"/>
    <property type="match status" value="1"/>
</dbReference>
<evidence type="ECO:0000256" key="5">
    <source>
        <dbReference type="PROSITE-ProRule" id="PRU00108"/>
    </source>
</evidence>
<gene>
    <name evidence="9" type="ORF">K7432_015088</name>
</gene>
<organism evidence="9 10">
    <name type="scientific">Basidiobolus ranarum</name>
    <dbReference type="NCBI Taxonomy" id="34480"/>
    <lineage>
        <taxon>Eukaryota</taxon>
        <taxon>Fungi</taxon>
        <taxon>Fungi incertae sedis</taxon>
        <taxon>Zoopagomycota</taxon>
        <taxon>Entomophthoromycotina</taxon>
        <taxon>Basidiobolomycetes</taxon>
        <taxon>Basidiobolales</taxon>
        <taxon>Basidiobolaceae</taxon>
        <taxon>Basidiobolus</taxon>
    </lineage>
</organism>
<evidence type="ECO:0000313" key="9">
    <source>
        <dbReference type="EMBL" id="KAK9760666.1"/>
    </source>
</evidence>
<reference evidence="9 10" key="1">
    <citation type="submission" date="2023-04" db="EMBL/GenBank/DDBJ databases">
        <title>Genome of Basidiobolus ranarum AG-B5.</title>
        <authorList>
            <person name="Stajich J.E."/>
            <person name="Carter-House D."/>
            <person name="Gryganskyi A."/>
        </authorList>
    </citation>
    <scope>NUCLEOTIDE SEQUENCE [LARGE SCALE GENOMIC DNA]</scope>
    <source>
        <strain evidence="9 10">AG-B5</strain>
    </source>
</reference>
<dbReference type="Gene3D" id="1.10.10.60">
    <property type="entry name" value="Homeodomain-like"/>
    <property type="match status" value="1"/>
</dbReference>
<dbReference type="InterPro" id="IPR001356">
    <property type="entry name" value="HD"/>
</dbReference>
<dbReference type="PROSITE" id="PS50071">
    <property type="entry name" value="HOMEOBOX_2"/>
    <property type="match status" value="1"/>
</dbReference>
<feature type="DNA-binding region" description="Homeobox" evidence="5">
    <location>
        <begin position="91"/>
        <end position="150"/>
    </location>
</feature>
<evidence type="ECO:0000256" key="1">
    <source>
        <dbReference type="ARBA" id="ARBA00004123"/>
    </source>
</evidence>
<comment type="subcellular location">
    <subcellularLocation>
        <location evidence="1 5 6">Nucleus</location>
    </subcellularLocation>
</comment>
<protein>
    <recommendedName>
        <fullName evidence="8">Homeobox domain-containing protein</fullName>
    </recommendedName>
</protein>
<keyword evidence="4 5" id="KW-0539">Nucleus</keyword>
<feature type="compositionally biased region" description="Polar residues" evidence="7">
    <location>
        <begin position="151"/>
        <end position="168"/>
    </location>
</feature>